<feature type="compositionally biased region" description="Acidic residues" evidence="1">
    <location>
        <begin position="68"/>
        <end position="79"/>
    </location>
</feature>
<protein>
    <submittedName>
        <fullName evidence="2">Uncharacterized protein</fullName>
    </submittedName>
</protein>
<feature type="compositionally biased region" description="Gly residues" evidence="1">
    <location>
        <begin position="85"/>
        <end position="95"/>
    </location>
</feature>
<evidence type="ECO:0000256" key="1">
    <source>
        <dbReference type="SAM" id="MobiDB-lite"/>
    </source>
</evidence>
<name>A0A540MKW6_MALBA</name>
<organism evidence="2 3">
    <name type="scientific">Malus baccata</name>
    <name type="common">Siberian crab apple</name>
    <name type="synonym">Pyrus baccata</name>
    <dbReference type="NCBI Taxonomy" id="106549"/>
    <lineage>
        <taxon>Eukaryota</taxon>
        <taxon>Viridiplantae</taxon>
        <taxon>Streptophyta</taxon>
        <taxon>Embryophyta</taxon>
        <taxon>Tracheophyta</taxon>
        <taxon>Spermatophyta</taxon>
        <taxon>Magnoliopsida</taxon>
        <taxon>eudicotyledons</taxon>
        <taxon>Gunneridae</taxon>
        <taxon>Pentapetalae</taxon>
        <taxon>rosids</taxon>
        <taxon>fabids</taxon>
        <taxon>Rosales</taxon>
        <taxon>Rosaceae</taxon>
        <taxon>Amygdaloideae</taxon>
        <taxon>Maleae</taxon>
        <taxon>Malus</taxon>
    </lineage>
</organism>
<sequence length="146" mass="15568">MAFKHPTPFEALTIRKQSGYFGTNTFSKPSGKPRSYDPISNVCELKTRQIGVTGVWEFLEKSWVPAAEEAEDGDGEAEELLPIGEGLGGEESGGGALDCVLEEAGGFEADLSLDYVVDASVFDPFEADFGYAPPLVVAVEEEEVGG</sequence>
<evidence type="ECO:0000313" key="2">
    <source>
        <dbReference type="EMBL" id="TQD99049.1"/>
    </source>
</evidence>
<feature type="region of interest" description="Disordered" evidence="1">
    <location>
        <begin position="67"/>
        <end position="95"/>
    </location>
</feature>
<evidence type="ECO:0000313" key="3">
    <source>
        <dbReference type="Proteomes" id="UP000315295"/>
    </source>
</evidence>
<reference evidence="2 3" key="1">
    <citation type="journal article" date="2019" name="G3 (Bethesda)">
        <title>Sequencing of a Wild Apple (Malus baccata) Genome Unravels the Differences Between Cultivated and Wild Apple Species Regarding Disease Resistance and Cold Tolerance.</title>
        <authorList>
            <person name="Chen X."/>
        </authorList>
    </citation>
    <scope>NUCLEOTIDE SEQUENCE [LARGE SCALE GENOMIC DNA]</scope>
    <source>
        <strain evidence="3">cv. Shandingzi</strain>
        <tissue evidence="2">Leaves</tissue>
    </source>
</reference>
<comment type="caution">
    <text evidence="2">The sequence shown here is derived from an EMBL/GenBank/DDBJ whole genome shotgun (WGS) entry which is preliminary data.</text>
</comment>
<dbReference type="AlphaFoldDB" id="A0A540MKW6"/>
<proteinExistence type="predicted"/>
<dbReference type="EMBL" id="VIEB01000243">
    <property type="protein sequence ID" value="TQD99049.1"/>
    <property type="molecule type" value="Genomic_DNA"/>
</dbReference>
<keyword evidence="3" id="KW-1185">Reference proteome</keyword>
<dbReference type="Proteomes" id="UP000315295">
    <property type="component" value="Unassembled WGS sequence"/>
</dbReference>
<gene>
    <name evidence="2" type="ORF">C1H46_015316</name>
</gene>
<accession>A0A540MKW6</accession>